<protein>
    <submittedName>
        <fullName evidence="3">Hydrolase, NUDIX family</fullName>
    </submittedName>
</protein>
<dbReference type="RefSeq" id="WP_006626808.1">
    <property type="nucleotide sequence ID" value="NZ_ADFR01000003.1"/>
</dbReference>
<keyword evidence="3" id="KW-0378">Hydrolase</keyword>
<name>D2MN37_9FIRM</name>
<comment type="caution">
    <text evidence="3">The sequence shown here is derived from an EMBL/GenBank/DDBJ whole genome shotgun (WGS) entry which is preliminary data.</text>
</comment>
<dbReference type="PANTHER" id="PTHR43736:SF1">
    <property type="entry name" value="DIHYDRONEOPTERIN TRIPHOSPHATE DIPHOSPHATASE"/>
    <property type="match status" value="1"/>
</dbReference>
<dbReference type="Proteomes" id="UP000005017">
    <property type="component" value="Unassembled WGS sequence"/>
</dbReference>
<dbReference type="EMBL" id="ADFR01000003">
    <property type="protein sequence ID" value="EFC05859.1"/>
    <property type="molecule type" value="Genomic_DNA"/>
</dbReference>
<dbReference type="PROSITE" id="PS51462">
    <property type="entry name" value="NUDIX"/>
    <property type="match status" value="1"/>
</dbReference>
<sequence length="192" mass="22752">MDRKHLIQQLQAYIPFNEQEKKDKRIFLEQLNIKNIFQRENEVGHFTASCWIVNQDHTKVLLAYHNFFQSYAWLGGHCDGDENCLRVALKEAREESGLSHIQVLSKNPFSIETLVVGGHEKNGKYVSSHLHFNVTYLFQADDQEEIHIKEDENSAIAWFDRSSFMNQVNEVWMKERIYQKLNSRIIQFFDEK</sequence>
<accession>D2MN37</accession>
<dbReference type="PANTHER" id="PTHR43736">
    <property type="entry name" value="ADP-RIBOSE PYROPHOSPHATASE"/>
    <property type="match status" value="1"/>
</dbReference>
<dbReference type="eggNOG" id="COG1051">
    <property type="taxonomic scope" value="Bacteria"/>
</dbReference>
<dbReference type="InterPro" id="IPR015797">
    <property type="entry name" value="NUDIX_hydrolase-like_dom_sf"/>
</dbReference>
<dbReference type="CDD" id="cd03674">
    <property type="entry name" value="NUDIX_Hydrolase"/>
    <property type="match status" value="1"/>
</dbReference>
<feature type="domain" description="Nudix hydrolase" evidence="2">
    <location>
        <begin position="43"/>
        <end position="181"/>
    </location>
</feature>
<dbReference type="InterPro" id="IPR000086">
    <property type="entry name" value="NUDIX_hydrolase_dom"/>
</dbReference>
<gene>
    <name evidence="3" type="ORF">HMPREF9013_0053</name>
</gene>
<keyword evidence="4" id="KW-1185">Reference proteome</keyword>
<evidence type="ECO:0000313" key="3">
    <source>
        <dbReference type="EMBL" id="EFC05859.1"/>
    </source>
</evidence>
<dbReference type="STRING" id="679192.HMPREF9013_0053"/>
<dbReference type="GO" id="GO:0016787">
    <property type="term" value="F:hydrolase activity"/>
    <property type="evidence" value="ECO:0007669"/>
    <property type="project" value="UniProtKB-KW"/>
</dbReference>
<dbReference type="Gene3D" id="3.90.79.10">
    <property type="entry name" value="Nucleoside Triphosphate Pyrophosphohydrolase"/>
    <property type="match status" value="1"/>
</dbReference>
<proteinExistence type="inferred from homology"/>
<organism evidence="3 4">
    <name type="scientific">Bulleidia extructa W1219</name>
    <dbReference type="NCBI Taxonomy" id="679192"/>
    <lineage>
        <taxon>Bacteria</taxon>
        <taxon>Bacillati</taxon>
        <taxon>Bacillota</taxon>
        <taxon>Erysipelotrichia</taxon>
        <taxon>Erysipelotrichales</taxon>
        <taxon>Erysipelotrichaceae</taxon>
        <taxon>Bulleidia</taxon>
    </lineage>
</organism>
<dbReference type="OrthoDB" id="9787880at2"/>
<evidence type="ECO:0000259" key="2">
    <source>
        <dbReference type="PROSITE" id="PS51462"/>
    </source>
</evidence>
<dbReference type="Pfam" id="PF00293">
    <property type="entry name" value="NUDIX"/>
    <property type="match status" value="1"/>
</dbReference>
<reference evidence="4" key="1">
    <citation type="submission" date="2009-12" db="EMBL/GenBank/DDBJ databases">
        <title>Sequence of Clostridiales genomosp. BVAB3 str. UPII9-5.</title>
        <authorList>
            <person name="Madupu R."/>
            <person name="Durkin A.S."/>
            <person name="Torralba M."/>
            <person name="Methe B."/>
            <person name="Sutton G.G."/>
            <person name="Strausberg R.L."/>
            <person name="Nelson K.E."/>
        </authorList>
    </citation>
    <scope>NUCLEOTIDE SEQUENCE [LARGE SCALE GENOMIC DNA]</scope>
    <source>
        <strain evidence="4">W1219</strain>
    </source>
</reference>
<dbReference type="AlphaFoldDB" id="D2MN37"/>
<dbReference type="SUPFAM" id="SSF55811">
    <property type="entry name" value="Nudix"/>
    <property type="match status" value="1"/>
</dbReference>
<comment type="similarity">
    <text evidence="1">Belongs to the Nudix hydrolase family.</text>
</comment>
<evidence type="ECO:0000256" key="1">
    <source>
        <dbReference type="ARBA" id="ARBA00005582"/>
    </source>
</evidence>
<evidence type="ECO:0000313" key="4">
    <source>
        <dbReference type="Proteomes" id="UP000005017"/>
    </source>
</evidence>